<dbReference type="RefSeq" id="WP_275110408.1">
    <property type="nucleotide sequence ID" value="NZ_JAKJSC010000002.1"/>
</dbReference>
<dbReference type="EMBL" id="JAKJSC010000002">
    <property type="protein sequence ID" value="MDE5419079.1"/>
    <property type="molecule type" value="Genomic_DNA"/>
</dbReference>
<dbReference type="InterPro" id="IPR008929">
    <property type="entry name" value="Chondroitin_lyas"/>
</dbReference>
<dbReference type="Proteomes" id="UP001528920">
    <property type="component" value="Unassembled WGS sequence"/>
</dbReference>
<dbReference type="SUPFAM" id="SSF48230">
    <property type="entry name" value="Chondroitin AC/alginate lyase"/>
    <property type="match status" value="1"/>
</dbReference>
<evidence type="ECO:0000313" key="2">
    <source>
        <dbReference type="Proteomes" id="UP001528920"/>
    </source>
</evidence>
<proteinExistence type="predicted"/>
<sequence>MRTSKNKFTWIFITLASIICSCTNPEAKKESLDISAYLKAGDSKHIYPTDEQIEMLKKVVPETTFIPSPPASNRQHWNKIANTVKGIDYLEEAVSLIEKAPEVPISDAIYRRANKEGNRGIYKPRYYRTMDRLEKYIIGESIENKGRFIPQIEVYIDSIMTMKSWMHPNHDDNENTVLEGKRVSIDLGARKFGLVLALADALLEDKLPDSLRKEITAQLKWRITDSYLKSCKEIKSKSNHWIRSTSNWNSVCTSGTIFTTIVASEKSDERIAAIGCALNSMVHYLSGFGDDGYCSEGTGYWNYGFGHYLYLAEILDDYTDGRINLFEFNKLSKVANFPETFQIHEGMYAPFADGVTRIKPGSDNFAYAIAAKHYGSKKPSKFIPDEGVQTLVVWKDGDDYTSTKDDKSKLPEYTYFDDFGIVISRGQQENPFSIAIKTGHNAENHNHSDVGSYVVVLDQDYVAGDIGAPSYTAGAFSKNNPARSSWGHPVPRINNTLQSNGREFQGKVLAASFNRSVDSVRMDIKPAYELEILNKLERTMVNNKLGEGAITITDNFEASEPVRFGTSIMVNVAYEAVDNNTLIINSENQKVKVEITSVGGNVTIKDEVVPVKHLRSGKTSYRIGVDFEKPLKSGAITVVYSPLKK</sequence>
<accession>A0ABT5VUH9</accession>
<evidence type="ECO:0000313" key="1">
    <source>
        <dbReference type="EMBL" id="MDE5419079.1"/>
    </source>
</evidence>
<dbReference type="PANTHER" id="PTHR38045">
    <property type="entry name" value="CHROMOSOME 1, WHOLE GENOME SHOTGUN SEQUENCE"/>
    <property type="match status" value="1"/>
</dbReference>
<dbReference type="Gene3D" id="2.70.98.70">
    <property type="match status" value="1"/>
</dbReference>
<reference evidence="1 2" key="1">
    <citation type="submission" date="2022-01" db="EMBL/GenBank/DDBJ databases">
        <title>Labilibaculum sp. nov, a marine bacterium isolated from Antarctica.</title>
        <authorList>
            <person name="Dai W."/>
        </authorList>
    </citation>
    <scope>NUCLEOTIDE SEQUENCE [LARGE SCALE GENOMIC DNA]</scope>
    <source>
        <strain evidence="1 2">DW002</strain>
    </source>
</reference>
<comment type="caution">
    <text evidence="1">The sequence shown here is derived from an EMBL/GenBank/DDBJ whole genome shotgun (WGS) entry which is preliminary data.</text>
</comment>
<dbReference type="PANTHER" id="PTHR38045:SF1">
    <property type="entry name" value="HEPARINASE II_III-LIKE PROTEIN"/>
    <property type="match status" value="1"/>
</dbReference>
<organism evidence="1 2">
    <name type="scientific">Paralabilibaculum antarcticum</name>
    <dbReference type="NCBI Taxonomy" id="2912572"/>
    <lineage>
        <taxon>Bacteria</taxon>
        <taxon>Pseudomonadati</taxon>
        <taxon>Bacteroidota</taxon>
        <taxon>Bacteroidia</taxon>
        <taxon>Marinilabiliales</taxon>
        <taxon>Marinifilaceae</taxon>
        <taxon>Paralabilibaculum</taxon>
    </lineage>
</organism>
<protein>
    <submittedName>
        <fullName evidence="1">Heparinase II/III family protein</fullName>
    </submittedName>
</protein>
<name>A0ABT5VUH9_9BACT</name>
<dbReference type="PROSITE" id="PS51257">
    <property type="entry name" value="PROKAR_LIPOPROTEIN"/>
    <property type="match status" value="1"/>
</dbReference>
<dbReference type="Gene3D" id="1.50.10.100">
    <property type="entry name" value="Chondroitin AC/alginate lyase"/>
    <property type="match status" value="1"/>
</dbReference>
<gene>
    <name evidence="1" type="ORF">L3049_13820</name>
</gene>
<keyword evidence="2" id="KW-1185">Reference proteome</keyword>